<accession>A0ABU8ZCC7</accession>
<dbReference type="InterPro" id="IPR024455">
    <property type="entry name" value="Phage_capsid"/>
</dbReference>
<feature type="domain" description="Phage capsid-like C-terminal" evidence="3">
    <location>
        <begin position="159"/>
        <end position="419"/>
    </location>
</feature>
<protein>
    <submittedName>
        <fullName evidence="4">Phage major capsid protein</fullName>
    </submittedName>
</protein>
<evidence type="ECO:0000256" key="2">
    <source>
        <dbReference type="SAM" id="Coils"/>
    </source>
</evidence>
<comment type="subcellular location">
    <subcellularLocation>
        <location evidence="1">Virion</location>
    </subcellularLocation>
</comment>
<dbReference type="Gene3D" id="3.30.2400.10">
    <property type="entry name" value="Major capsid protein gp5"/>
    <property type="match status" value="1"/>
</dbReference>
<evidence type="ECO:0000256" key="1">
    <source>
        <dbReference type="ARBA" id="ARBA00004328"/>
    </source>
</evidence>
<dbReference type="Proteomes" id="UP001498501">
    <property type="component" value="Unassembled WGS sequence"/>
</dbReference>
<dbReference type="InterPro" id="IPR054612">
    <property type="entry name" value="Phage_capsid-like_C"/>
</dbReference>
<dbReference type="Gene3D" id="2.60.40.10">
    <property type="entry name" value="Immunoglobulins"/>
    <property type="match status" value="1"/>
</dbReference>
<evidence type="ECO:0000313" key="5">
    <source>
        <dbReference type="Proteomes" id="UP001498501"/>
    </source>
</evidence>
<keyword evidence="5" id="KW-1185">Reference proteome</keyword>
<dbReference type="InterPro" id="IPR013783">
    <property type="entry name" value="Ig-like_fold"/>
</dbReference>
<evidence type="ECO:0000259" key="3">
    <source>
        <dbReference type="Pfam" id="PF05065"/>
    </source>
</evidence>
<gene>
    <name evidence="4" type="ORF">WM018_01440</name>
</gene>
<dbReference type="SUPFAM" id="SSF56563">
    <property type="entry name" value="Major capsid protein gp5"/>
    <property type="match status" value="1"/>
</dbReference>
<feature type="coiled-coil region" evidence="2">
    <location>
        <begin position="36"/>
        <end position="98"/>
    </location>
</feature>
<evidence type="ECO:0000313" key="4">
    <source>
        <dbReference type="EMBL" id="MEK0251197.1"/>
    </source>
</evidence>
<sequence length="505" mass="54263">MKALSKQAVALAVSTMANQTTYSPFLNLNPRDTKAAQEFEQLCADLKTRKQQLDDLITRYKEKLEAKVELPQEVKDELEARSTEIKKLSADLEDVQQKLIDNIHERSKTEQDSVASILIRNKNIVDQAQAITRAKGKFQFDDLHARNIVTLASLGTNAQFAQGSIPTPERALTLLDLIAFTPVQNELVPLFRESAFDIMADEVAETADKPESDLEFGVVDLKTSTIAHWIKISIQLISDMPALAAYIEGRMAYGVRLKLEYKIVNGDGRTTGARSFIGLIESGTHLTVAVGASDSAIDVLNRSKYKAGAAGILPEYIILNPESWGAIERIKGTDGHYVFGAPGAAVQPVLWNLPVILSAAMPVGQYWTGNITLGVSAYIREDVAVELSTEDGDNFRKNLCTVRAEMRAACGVSIPDACVAGPLPAIEEIDAPVIVVNSTAELSGTAEPNSVIIVRVNNVAIASTVADGTGSWSFAPNPLDPAEAGKIIAILGAAVSEAVDVVGPA</sequence>
<dbReference type="Pfam" id="PF05065">
    <property type="entry name" value="Phage_capsid"/>
    <property type="match status" value="1"/>
</dbReference>
<organism evidence="4 5">
    <name type="scientific">Acinetobacter junii</name>
    <dbReference type="NCBI Taxonomy" id="40215"/>
    <lineage>
        <taxon>Bacteria</taxon>
        <taxon>Pseudomonadati</taxon>
        <taxon>Pseudomonadota</taxon>
        <taxon>Gammaproteobacteria</taxon>
        <taxon>Moraxellales</taxon>
        <taxon>Moraxellaceae</taxon>
        <taxon>Acinetobacter</taxon>
    </lineage>
</organism>
<reference evidence="4 5" key="1">
    <citation type="submission" date="2024-03" db="EMBL/GenBank/DDBJ databases">
        <title>Cross-transmission of Acinetobacter junii carrying blaOXA-58 in a neonatal intensive care unit.</title>
        <authorList>
            <person name="Bour M."/>
            <person name="Potron A."/>
            <person name="Lecointe D."/>
        </authorList>
    </citation>
    <scope>NUCLEOTIDE SEQUENCE [LARGE SCALE GENOMIC DNA]</scope>
    <source>
        <strain evidence="4 5">21A3096 case 1</strain>
    </source>
</reference>
<name>A0ABU8ZCC7_ACIJU</name>
<keyword evidence="2" id="KW-0175">Coiled coil</keyword>
<dbReference type="Gene3D" id="3.30.2320.10">
    <property type="entry name" value="hypothetical protein PF0899 domain"/>
    <property type="match status" value="1"/>
</dbReference>
<comment type="caution">
    <text evidence="4">The sequence shown here is derived from an EMBL/GenBank/DDBJ whole genome shotgun (WGS) entry which is preliminary data.</text>
</comment>
<dbReference type="NCBIfam" id="TIGR01554">
    <property type="entry name" value="major_cap_HK97"/>
    <property type="match status" value="1"/>
</dbReference>
<dbReference type="EMBL" id="JBBMLE010000003">
    <property type="protein sequence ID" value="MEK0251197.1"/>
    <property type="molecule type" value="Genomic_DNA"/>
</dbReference>
<dbReference type="RefSeq" id="WP_340473567.1">
    <property type="nucleotide sequence ID" value="NZ_JBBMLE010000003.1"/>
</dbReference>
<proteinExistence type="predicted"/>